<reference evidence="7 8" key="1">
    <citation type="submission" date="2014-12" db="EMBL/GenBank/DDBJ databases">
        <title>Genome assembly of Enhygromyxa salina DSM 15201.</title>
        <authorList>
            <person name="Sharma G."/>
            <person name="Subramanian S."/>
        </authorList>
    </citation>
    <scope>NUCLEOTIDE SEQUENCE [LARGE SCALE GENOMIC DNA]</scope>
    <source>
        <strain evidence="7 8">DSM 15201</strain>
    </source>
</reference>
<dbReference type="InterPro" id="IPR001753">
    <property type="entry name" value="Enoyl-CoA_hydra/iso"/>
</dbReference>
<evidence type="ECO:0000313" key="8">
    <source>
        <dbReference type="Proteomes" id="UP000031599"/>
    </source>
</evidence>
<dbReference type="AlphaFoldDB" id="A0A0C2D1E9"/>
<evidence type="ECO:0000256" key="4">
    <source>
        <dbReference type="ARBA" id="ARBA00023098"/>
    </source>
</evidence>
<evidence type="ECO:0000256" key="5">
    <source>
        <dbReference type="ARBA" id="ARBA00023235"/>
    </source>
</evidence>
<dbReference type="GO" id="GO:0006635">
    <property type="term" value="P:fatty acid beta-oxidation"/>
    <property type="evidence" value="ECO:0007669"/>
    <property type="project" value="UniProtKB-UniPathway"/>
</dbReference>
<dbReference type="InterPro" id="IPR018376">
    <property type="entry name" value="Enoyl-CoA_hyd/isom_CS"/>
</dbReference>
<keyword evidence="3" id="KW-0276">Fatty acid metabolism</keyword>
<comment type="pathway">
    <text evidence="1">Lipid metabolism; fatty acid beta-oxidation.</text>
</comment>
<accession>A0A0C2D1E9</accession>
<name>A0A0C2D1E9_9BACT</name>
<gene>
    <name evidence="7" type="ORF">DB30_05388</name>
</gene>
<dbReference type="InterPro" id="IPR045002">
    <property type="entry name" value="Ech1-like"/>
</dbReference>
<evidence type="ECO:0000256" key="6">
    <source>
        <dbReference type="RuleBase" id="RU003707"/>
    </source>
</evidence>
<proteinExistence type="inferred from homology"/>
<dbReference type="EMBL" id="JMCC02000049">
    <property type="protein sequence ID" value="KIG15640.1"/>
    <property type="molecule type" value="Genomic_DNA"/>
</dbReference>
<sequence length="267" mass="28607">MSTPERVTCTIEAGVAEVQLNRADKHNGLDPAMFEAVVAAGEQLAEDRSVRVVILSGAGPSFCAGLDFKAFISGGEAAREQLLAWKVGQLGNLAQRLAWVWTTVPAPVIAAVHGTCVGGGLQLALAADLRVVHPDTTLAVREIEYGMIPDMSISKTLSRLVRLDVAKELTFTGRDFTGREAVELGVATRSSEDPLATAREIAAQIAKRSPDAVRAAKQLWNHAPGLGDEAALRLETALQLPLLGSRNQLEAVQARFMKREPQFHDPS</sequence>
<dbReference type="GO" id="GO:0016853">
    <property type="term" value="F:isomerase activity"/>
    <property type="evidence" value="ECO:0007669"/>
    <property type="project" value="UniProtKB-KW"/>
</dbReference>
<dbReference type="PANTHER" id="PTHR43149">
    <property type="entry name" value="ENOYL-COA HYDRATASE"/>
    <property type="match status" value="1"/>
</dbReference>
<dbReference type="Proteomes" id="UP000031599">
    <property type="component" value="Unassembled WGS sequence"/>
</dbReference>
<evidence type="ECO:0000256" key="3">
    <source>
        <dbReference type="ARBA" id="ARBA00022832"/>
    </source>
</evidence>
<dbReference type="UniPathway" id="UPA00659"/>
<protein>
    <submittedName>
        <fullName evidence="7">Enoyl-CoA hydratase</fullName>
    </submittedName>
</protein>
<keyword evidence="4" id="KW-0443">Lipid metabolism</keyword>
<dbReference type="SUPFAM" id="SSF52096">
    <property type="entry name" value="ClpP/crotonase"/>
    <property type="match status" value="1"/>
</dbReference>
<dbReference type="PANTHER" id="PTHR43149:SF1">
    <property type="entry name" value="DELTA(3,5)-DELTA(2,4)-DIENOYL-COA ISOMERASE, MITOCHONDRIAL"/>
    <property type="match status" value="1"/>
</dbReference>
<dbReference type="NCBIfam" id="NF005699">
    <property type="entry name" value="PRK07509.1"/>
    <property type="match status" value="1"/>
</dbReference>
<dbReference type="RefSeq" id="WP_052551232.1">
    <property type="nucleotide sequence ID" value="NZ_JMCC02000049.1"/>
</dbReference>
<evidence type="ECO:0000256" key="2">
    <source>
        <dbReference type="ARBA" id="ARBA00005254"/>
    </source>
</evidence>
<keyword evidence="5" id="KW-0413">Isomerase</keyword>
<comment type="similarity">
    <text evidence="2 6">Belongs to the enoyl-CoA hydratase/isomerase family.</text>
</comment>
<dbReference type="InterPro" id="IPR014748">
    <property type="entry name" value="Enoyl-CoA_hydra_C"/>
</dbReference>
<dbReference type="Gene3D" id="3.90.226.10">
    <property type="entry name" value="2-enoyl-CoA Hydratase, Chain A, domain 1"/>
    <property type="match status" value="1"/>
</dbReference>
<comment type="caution">
    <text evidence="7">The sequence shown here is derived from an EMBL/GenBank/DDBJ whole genome shotgun (WGS) entry which is preliminary data.</text>
</comment>
<dbReference type="InterPro" id="IPR029045">
    <property type="entry name" value="ClpP/crotonase-like_dom_sf"/>
</dbReference>
<dbReference type="Gene3D" id="1.10.12.10">
    <property type="entry name" value="Lyase 2-enoyl-coa Hydratase, Chain A, domain 2"/>
    <property type="match status" value="1"/>
</dbReference>
<dbReference type="Pfam" id="PF00378">
    <property type="entry name" value="ECH_1"/>
    <property type="match status" value="1"/>
</dbReference>
<evidence type="ECO:0000256" key="1">
    <source>
        <dbReference type="ARBA" id="ARBA00005005"/>
    </source>
</evidence>
<evidence type="ECO:0000313" key="7">
    <source>
        <dbReference type="EMBL" id="KIG15640.1"/>
    </source>
</evidence>
<dbReference type="CDD" id="cd06558">
    <property type="entry name" value="crotonase-like"/>
    <property type="match status" value="1"/>
</dbReference>
<organism evidence="7 8">
    <name type="scientific">Enhygromyxa salina</name>
    <dbReference type="NCBI Taxonomy" id="215803"/>
    <lineage>
        <taxon>Bacteria</taxon>
        <taxon>Pseudomonadati</taxon>
        <taxon>Myxococcota</taxon>
        <taxon>Polyangia</taxon>
        <taxon>Nannocystales</taxon>
        <taxon>Nannocystaceae</taxon>
        <taxon>Enhygromyxa</taxon>
    </lineage>
</organism>
<dbReference type="PROSITE" id="PS00166">
    <property type="entry name" value="ENOYL_COA_HYDRATASE"/>
    <property type="match status" value="1"/>
</dbReference>